<gene>
    <name evidence="4" type="ORF">AVL62_05135</name>
</gene>
<dbReference type="STRING" id="767452.AVL62_05135"/>
<name>A0A0W8I8R7_9MICO</name>
<dbReference type="InterPro" id="IPR016181">
    <property type="entry name" value="Acyl_CoA_acyltransferase"/>
</dbReference>
<dbReference type="Pfam" id="PF00583">
    <property type="entry name" value="Acetyltransf_1"/>
    <property type="match status" value="1"/>
</dbReference>
<dbReference type="OrthoDB" id="8593648at2"/>
<dbReference type="GO" id="GO:0016747">
    <property type="term" value="F:acyltransferase activity, transferring groups other than amino-acyl groups"/>
    <property type="evidence" value="ECO:0007669"/>
    <property type="project" value="InterPro"/>
</dbReference>
<dbReference type="InterPro" id="IPR050680">
    <property type="entry name" value="YpeA/RimI_acetyltransf"/>
</dbReference>
<dbReference type="CDD" id="cd04301">
    <property type="entry name" value="NAT_SF"/>
    <property type="match status" value="1"/>
</dbReference>
<dbReference type="PROSITE" id="PS51186">
    <property type="entry name" value="GNAT"/>
    <property type="match status" value="1"/>
</dbReference>
<evidence type="ECO:0000256" key="2">
    <source>
        <dbReference type="ARBA" id="ARBA00023315"/>
    </source>
</evidence>
<feature type="domain" description="N-acetyltransferase" evidence="3">
    <location>
        <begin position="159"/>
        <end position="295"/>
    </location>
</feature>
<comment type="caution">
    <text evidence="4">The sequence shown here is derived from an EMBL/GenBank/DDBJ whole genome shotgun (WGS) entry which is preliminary data.</text>
</comment>
<dbReference type="PANTHER" id="PTHR43420:SF3">
    <property type="entry name" value="N-ACETYLTRANSFERASE DOMAIN-CONTAINING PROTEIN"/>
    <property type="match status" value="1"/>
</dbReference>
<organism evidence="4 5">
    <name type="scientific">Serinicoccus chungangensis</name>
    <dbReference type="NCBI Taxonomy" id="767452"/>
    <lineage>
        <taxon>Bacteria</taxon>
        <taxon>Bacillati</taxon>
        <taxon>Actinomycetota</taxon>
        <taxon>Actinomycetes</taxon>
        <taxon>Micrococcales</taxon>
        <taxon>Ornithinimicrobiaceae</taxon>
        <taxon>Serinicoccus</taxon>
    </lineage>
</organism>
<accession>A0A0W8I8R7</accession>
<keyword evidence="1" id="KW-0808">Transferase</keyword>
<dbReference type="Gene3D" id="3.40.630.30">
    <property type="match status" value="1"/>
</dbReference>
<proteinExistence type="predicted"/>
<dbReference type="RefSeq" id="WP_058890790.1">
    <property type="nucleotide sequence ID" value="NZ_LQBL01000022.1"/>
</dbReference>
<dbReference type="EMBL" id="LQBL01000022">
    <property type="protein sequence ID" value="KUG55682.1"/>
    <property type="molecule type" value="Genomic_DNA"/>
</dbReference>
<dbReference type="AlphaFoldDB" id="A0A0W8I8R7"/>
<reference evidence="4 5" key="1">
    <citation type="submission" date="2015-12" db="EMBL/GenBank/DDBJ databases">
        <title>Serinicoccus chungangenesis strain CD08_5 genome sequencing and assembly.</title>
        <authorList>
            <person name="Chander A.M."/>
            <person name="Kaur G."/>
            <person name="Nair G.R."/>
            <person name="Dhawan D.K."/>
            <person name="Kochhar R.K."/>
            <person name="Mayilraj S."/>
            <person name="Bhadada S.K."/>
        </authorList>
    </citation>
    <scope>NUCLEOTIDE SEQUENCE [LARGE SCALE GENOMIC DNA]</scope>
    <source>
        <strain evidence="4 5">CD08_5</strain>
    </source>
</reference>
<evidence type="ECO:0000313" key="5">
    <source>
        <dbReference type="Proteomes" id="UP000054837"/>
    </source>
</evidence>
<sequence>MTITRADADQQDAALALIVTAQSSPTTACAYLGTEADGVRAELDDLDTPWQETLRVAVEPSGRVVGAVLHDADPEETMRSWIHGPWTLDEQTWSAYAVPLVRAAIDQLPPGVEQHELSAAPAHTGMARLAADLGWHATGVSIAYQATPATAHRWPGDAPDARVATSGDLPAMTALHDAAFPGTYATASQLLADEGRATLVLEHDGELAGYASGEIQADGAGYLDFLAIAPGHRGQGLAPGLLAAISRELLARSSQGTVNLVVDEINATAVALYEGFGYVRDAELLGYRSWPQPQPQPQSLGGSFA</sequence>
<dbReference type="PANTHER" id="PTHR43420">
    <property type="entry name" value="ACETYLTRANSFERASE"/>
    <property type="match status" value="1"/>
</dbReference>
<dbReference type="SUPFAM" id="SSF55729">
    <property type="entry name" value="Acyl-CoA N-acyltransferases (Nat)"/>
    <property type="match status" value="1"/>
</dbReference>
<keyword evidence="5" id="KW-1185">Reference proteome</keyword>
<evidence type="ECO:0000313" key="4">
    <source>
        <dbReference type="EMBL" id="KUG55682.1"/>
    </source>
</evidence>
<dbReference type="InterPro" id="IPR000182">
    <property type="entry name" value="GNAT_dom"/>
</dbReference>
<evidence type="ECO:0000259" key="3">
    <source>
        <dbReference type="PROSITE" id="PS51186"/>
    </source>
</evidence>
<protein>
    <recommendedName>
        <fullName evidence="3">N-acetyltransferase domain-containing protein</fullName>
    </recommendedName>
</protein>
<evidence type="ECO:0000256" key="1">
    <source>
        <dbReference type="ARBA" id="ARBA00022679"/>
    </source>
</evidence>
<dbReference type="Proteomes" id="UP000054837">
    <property type="component" value="Unassembled WGS sequence"/>
</dbReference>
<keyword evidence="2" id="KW-0012">Acyltransferase</keyword>